<protein>
    <submittedName>
        <fullName evidence="2">Uncharacterized protein</fullName>
    </submittedName>
</protein>
<dbReference type="AlphaFoldDB" id="A0A8H7Z0D8"/>
<name>A0A8H7Z0D8_AJECA</name>
<proteinExistence type="predicted"/>
<dbReference type="VEuPathDB" id="FungiDB:I7I52_10133"/>
<gene>
    <name evidence="2" type="ORF">I7I52_10133</name>
</gene>
<reference evidence="2 3" key="1">
    <citation type="submission" date="2021-01" db="EMBL/GenBank/DDBJ databases">
        <title>Chromosome-level genome assembly of a human fungal pathogen reveals clustering of transcriptionally co-regulated genes.</title>
        <authorList>
            <person name="Voorhies M."/>
            <person name="Cohen S."/>
            <person name="Shea T.P."/>
            <person name="Petrus S."/>
            <person name="Munoz J.F."/>
            <person name="Poplawski S."/>
            <person name="Goldman W.E."/>
            <person name="Michael T."/>
            <person name="Cuomo C.A."/>
            <person name="Sil A."/>
            <person name="Beyhan S."/>
        </authorList>
    </citation>
    <scope>NUCLEOTIDE SEQUENCE [LARGE SCALE GENOMIC DNA]</scope>
    <source>
        <strain evidence="2 3">G184AR</strain>
    </source>
</reference>
<evidence type="ECO:0000256" key="1">
    <source>
        <dbReference type="SAM" id="MobiDB-lite"/>
    </source>
</evidence>
<feature type="region of interest" description="Disordered" evidence="1">
    <location>
        <begin position="83"/>
        <end position="118"/>
    </location>
</feature>
<accession>A0A8H7Z0D8</accession>
<evidence type="ECO:0000313" key="2">
    <source>
        <dbReference type="EMBL" id="KAG5299723.1"/>
    </source>
</evidence>
<comment type="caution">
    <text evidence="2">The sequence shown here is derived from an EMBL/GenBank/DDBJ whole genome shotgun (WGS) entry which is preliminary data.</text>
</comment>
<dbReference type="EMBL" id="JAEVHI010000002">
    <property type="protein sequence ID" value="KAG5299723.1"/>
    <property type="molecule type" value="Genomic_DNA"/>
</dbReference>
<sequence length="118" mass="13523">MVLTGVIYRTLACLTRLGCRMSHGFTSTSQRHVNINISLQRFKFSRQQNSSFRARAKHHTPILRRSFCRQRKPHLECRPAENAIAATQPCPPKPHLRNPQAKNNLKLCLNPSNRSPPL</sequence>
<evidence type="ECO:0000313" key="3">
    <source>
        <dbReference type="Proteomes" id="UP000670092"/>
    </source>
</evidence>
<organism evidence="2 3">
    <name type="scientific">Ajellomyces capsulatus</name>
    <name type="common">Darling's disease fungus</name>
    <name type="synonym">Histoplasma capsulatum</name>
    <dbReference type="NCBI Taxonomy" id="5037"/>
    <lineage>
        <taxon>Eukaryota</taxon>
        <taxon>Fungi</taxon>
        <taxon>Dikarya</taxon>
        <taxon>Ascomycota</taxon>
        <taxon>Pezizomycotina</taxon>
        <taxon>Eurotiomycetes</taxon>
        <taxon>Eurotiomycetidae</taxon>
        <taxon>Onygenales</taxon>
        <taxon>Ajellomycetaceae</taxon>
        <taxon>Histoplasma</taxon>
    </lineage>
</organism>
<dbReference type="Proteomes" id="UP000670092">
    <property type="component" value="Unassembled WGS sequence"/>
</dbReference>